<name>A0A835HM79_9MAGN</name>
<accession>A0A835HM79</accession>
<proteinExistence type="predicted"/>
<gene>
    <name evidence="1" type="ORF">IFM89_036126</name>
</gene>
<dbReference type="Proteomes" id="UP000631114">
    <property type="component" value="Unassembled WGS sequence"/>
</dbReference>
<evidence type="ECO:0000313" key="1">
    <source>
        <dbReference type="EMBL" id="KAF9603425.1"/>
    </source>
</evidence>
<organism evidence="1 2">
    <name type="scientific">Coptis chinensis</name>
    <dbReference type="NCBI Taxonomy" id="261450"/>
    <lineage>
        <taxon>Eukaryota</taxon>
        <taxon>Viridiplantae</taxon>
        <taxon>Streptophyta</taxon>
        <taxon>Embryophyta</taxon>
        <taxon>Tracheophyta</taxon>
        <taxon>Spermatophyta</taxon>
        <taxon>Magnoliopsida</taxon>
        <taxon>Ranunculales</taxon>
        <taxon>Ranunculaceae</taxon>
        <taxon>Coptidoideae</taxon>
        <taxon>Coptis</taxon>
    </lineage>
</organism>
<comment type="caution">
    <text evidence="1">The sequence shown here is derived from an EMBL/GenBank/DDBJ whole genome shotgun (WGS) entry which is preliminary data.</text>
</comment>
<dbReference type="AlphaFoldDB" id="A0A835HM79"/>
<evidence type="ECO:0000313" key="2">
    <source>
        <dbReference type="Proteomes" id="UP000631114"/>
    </source>
</evidence>
<protein>
    <submittedName>
        <fullName evidence="1">Uncharacterized protein</fullName>
    </submittedName>
</protein>
<dbReference type="EMBL" id="JADFTS010000006">
    <property type="protein sequence ID" value="KAF9603425.1"/>
    <property type="molecule type" value="Genomic_DNA"/>
</dbReference>
<dbReference type="OrthoDB" id="1704526at2759"/>
<feature type="non-terminal residue" evidence="1">
    <location>
        <position position="1"/>
    </location>
</feature>
<sequence>EIDGCVVIIPVFASGVDPAADGLKLKSDGKPKILDVLDCCRWFKTHVRWETQNSRRSRLVHTVRDSDASQFVEPLQVVCGLWASGTGRSGALGSGNTADSYAPCNVMWPPLDEDFQDALEFIGEEARIQDEEPGRLAER</sequence>
<reference evidence="1 2" key="1">
    <citation type="submission" date="2020-10" db="EMBL/GenBank/DDBJ databases">
        <title>The Coptis chinensis genome and diversification of protoberbering-type alkaloids.</title>
        <authorList>
            <person name="Wang B."/>
            <person name="Shu S."/>
            <person name="Song C."/>
            <person name="Liu Y."/>
        </authorList>
    </citation>
    <scope>NUCLEOTIDE SEQUENCE [LARGE SCALE GENOMIC DNA]</scope>
    <source>
        <strain evidence="1">HL-2020</strain>
        <tissue evidence="1">Leaf</tissue>
    </source>
</reference>
<keyword evidence="2" id="KW-1185">Reference proteome</keyword>